<keyword evidence="1" id="KW-0732">Signal</keyword>
<feature type="chain" id="PRO_5046261449" description="DUF3298 domain-containing protein" evidence="1">
    <location>
        <begin position="22"/>
        <end position="211"/>
    </location>
</feature>
<dbReference type="InterPro" id="IPR021729">
    <property type="entry name" value="DUF3298"/>
</dbReference>
<keyword evidence="4" id="KW-1185">Reference proteome</keyword>
<organism evidence="3 4">
    <name type="scientific">Megasphaera lornae</name>
    <dbReference type="NCBI Taxonomy" id="1000568"/>
    <lineage>
        <taxon>Bacteria</taxon>
        <taxon>Bacillati</taxon>
        <taxon>Bacillota</taxon>
        <taxon>Negativicutes</taxon>
        <taxon>Veillonellales</taxon>
        <taxon>Veillonellaceae</taxon>
        <taxon>Megasphaera</taxon>
    </lineage>
</organism>
<dbReference type="RefSeq" id="WP_007390365.1">
    <property type="nucleotide sequence ID" value="NZ_AFIJ01000004.1"/>
</dbReference>
<evidence type="ECO:0000313" key="3">
    <source>
        <dbReference type="EMBL" id="EGL42358.1"/>
    </source>
</evidence>
<comment type="caution">
    <text evidence="3">The sequence shown here is derived from an EMBL/GenBank/DDBJ whole genome shotgun (WGS) entry which is preliminary data.</text>
</comment>
<evidence type="ECO:0000313" key="4">
    <source>
        <dbReference type="Proteomes" id="UP000004018"/>
    </source>
</evidence>
<proteinExistence type="predicted"/>
<reference evidence="3 4" key="1">
    <citation type="submission" date="2011-04" db="EMBL/GenBank/DDBJ databases">
        <authorList>
            <person name="Harkins D.M."/>
            <person name="Madupu R."/>
            <person name="Durkin A.S."/>
            <person name="Torralba M."/>
            <person name="Methe B."/>
            <person name="Sutton G.G."/>
            <person name="Nelson K.E."/>
        </authorList>
    </citation>
    <scope>NUCLEOTIDE SEQUENCE [LARGE SCALE GENOMIC DNA]</scope>
    <source>
        <strain evidence="3 4">UPII 199-6</strain>
    </source>
</reference>
<dbReference type="EMBL" id="AFIJ01000004">
    <property type="protein sequence ID" value="EGL42358.1"/>
    <property type="molecule type" value="Genomic_DNA"/>
</dbReference>
<evidence type="ECO:0000259" key="2">
    <source>
        <dbReference type="Pfam" id="PF11738"/>
    </source>
</evidence>
<dbReference type="Gene3D" id="3.30.565.40">
    <property type="entry name" value="Fervidobacterium nodosum Rt17-B1 like"/>
    <property type="match status" value="1"/>
</dbReference>
<accession>A0ABN0D213</accession>
<feature type="signal peptide" evidence="1">
    <location>
        <begin position="1"/>
        <end position="21"/>
    </location>
</feature>
<name>A0ABN0D213_9FIRM</name>
<feature type="domain" description="DUF3298" evidence="2">
    <location>
        <begin position="168"/>
        <end position="203"/>
    </location>
</feature>
<protein>
    <recommendedName>
        <fullName evidence="2">DUF3298 domain-containing protein</fullName>
    </recommendedName>
</protein>
<dbReference type="Pfam" id="PF11738">
    <property type="entry name" value="DUF3298"/>
    <property type="match status" value="1"/>
</dbReference>
<dbReference type="InterPro" id="IPR037126">
    <property type="entry name" value="PdaC/RsiV-like_sf"/>
</dbReference>
<gene>
    <name evidence="3" type="ORF">HMPREF1039_0852</name>
</gene>
<dbReference type="Gene3D" id="3.90.640.20">
    <property type="entry name" value="Heat-shock cognate protein, ATPase"/>
    <property type="match status" value="1"/>
</dbReference>
<evidence type="ECO:0000256" key="1">
    <source>
        <dbReference type="SAM" id="SignalP"/>
    </source>
</evidence>
<sequence>MKKQKILAAVCAIFSAGAVLATAAAPAQIMPQEAIFVRRGGSEFTYIYPAIEAESALAGLRMNQYFLNEKDREALHFDGQTDNSRIKRAYQVMLNDGDYVSIIDTGMSYTQGDAHPLSWKHGVTFNVATGKQVQWQYMLNDETAPQLTLAKINAMLRQSGYALAPDFAGLQTLPQNFYVDGQRNIHFLFNPYEIAPYAAGIIDLNTHVRAQ</sequence>
<dbReference type="Proteomes" id="UP000004018">
    <property type="component" value="Unassembled WGS sequence"/>
</dbReference>